<sequence length="398" mass="45843">MVNFDKVISRYGTYSTQWDYIQDRFGEKNLLPFSISDMDFELPEGTKEVLIQSAERGLFGYTRWNHEDFKEAITGWFARQFQTKLERESIVYSPSVIYSLSVLIQLLSQSQGKIVTFTPCYDAFFQTISENDRRLIGFSLKKEQNKFSIDFEELSLLFEREKPEIFLLCNPHNPTGRAFTELELVKMISLCNQYHVAIISDEIHMDIRRVGIKHIPILKLSSQIKVPVVLLSSASKTFNSPGLGCSYGMIPNRELREAYLAILKRRDGLSSAAYMGLLALQDCYNNQEEWLRNLNKYIDGNFQMVKQKLQDAPYISFDIPEATYLAWIELTGLPVSMDQLQSVLVHEEKVAIMRGDAYGIEGAHYLRLNLGAPREKVEEGINRLLRGIEKATNERLEK</sequence>
<dbReference type="SUPFAM" id="SSF53383">
    <property type="entry name" value="PLP-dependent transferases"/>
    <property type="match status" value="1"/>
</dbReference>
<dbReference type="AlphaFoldDB" id="R3TSV5"/>
<dbReference type="PANTHER" id="PTHR43525:SF1">
    <property type="entry name" value="PROTEIN MALY"/>
    <property type="match status" value="1"/>
</dbReference>
<evidence type="ECO:0000313" key="7">
    <source>
        <dbReference type="EMBL" id="EOL44659.1"/>
    </source>
</evidence>
<dbReference type="Proteomes" id="UP000013785">
    <property type="component" value="Unassembled WGS sequence"/>
</dbReference>
<comment type="caution">
    <text evidence="7">The sequence shown here is derived from an EMBL/GenBank/DDBJ whole genome shotgun (WGS) entry which is preliminary data.</text>
</comment>
<dbReference type="OrthoDB" id="9802872at2"/>
<evidence type="ECO:0000256" key="2">
    <source>
        <dbReference type="ARBA" id="ARBA00012224"/>
    </source>
</evidence>
<keyword evidence="4" id="KW-0456">Lyase</keyword>
<dbReference type="InterPro" id="IPR004839">
    <property type="entry name" value="Aminotransferase_I/II_large"/>
</dbReference>
<evidence type="ECO:0000256" key="4">
    <source>
        <dbReference type="ARBA" id="ARBA00023239"/>
    </source>
</evidence>
<dbReference type="InterPro" id="IPR015421">
    <property type="entry name" value="PyrdxlP-dep_Trfase_major"/>
</dbReference>
<evidence type="ECO:0000259" key="6">
    <source>
        <dbReference type="Pfam" id="PF00155"/>
    </source>
</evidence>
<accession>R3TSV5</accession>
<dbReference type="InterPro" id="IPR015422">
    <property type="entry name" value="PyrdxlP-dep_Trfase_small"/>
</dbReference>
<evidence type="ECO:0000313" key="8">
    <source>
        <dbReference type="Proteomes" id="UP000013785"/>
    </source>
</evidence>
<protein>
    <recommendedName>
        <fullName evidence="2">cysteine-S-conjugate beta-lyase</fullName>
        <ecNumber evidence="2">4.4.1.13</ecNumber>
    </recommendedName>
</protein>
<gene>
    <name evidence="7" type="ORF">UC3_01476</name>
</gene>
<evidence type="ECO:0000256" key="3">
    <source>
        <dbReference type="ARBA" id="ARBA00022898"/>
    </source>
</evidence>
<evidence type="ECO:0000256" key="5">
    <source>
        <dbReference type="ARBA" id="ARBA00037974"/>
    </source>
</evidence>
<keyword evidence="3" id="KW-0663">Pyridoxal phosphate</keyword>
<organism evidence="7 8">
    <name type="scientific">Enterococcus phoeniculicola ATCC BAA-412</name>
    <dbReference type="NCBI Taxonomy" id="1158610"/>
    <lineage>
        <taxon>Bacteria</taxon>
        <taxon>Bacillati</taxon>
        <taxon>Bacillota</taxon>
        <taxon>Bacilli</taxon>
        <taxon>Lactobacillales</taxon>
        <taxon>Enterococcaceae</taxon>
        <taxon>Enterococcus</taxon>
    </lineage>
</organism>
<dbReference type="Pfam" id="PF00155">
    <property type="entry name" value="Aminotran_1_2"/>
    <property type="match status" value="1"/>
</dbReference>
<dbReference type="EMBL" id="AJAT01000013">
    <property type="protein sequence ID" value="EOL44659.1"/>
    <property type="molecule type" value="Genomic_DNA"/>
</dbReference>
<comment type="cofactor">
    <cofactor evidence="1">
        <name>pyridoxal 5'-phosphate</name>
        <dbReference type="ChEBI" id="CHEBI:597326"/>
    </cofactor>
</comment>
<feature type="domain" description="Aminotransferase class I/classII large" evidence="6">
    <location>
        <begin position="29"/>
        <end position="384"/>
    </location>
</feature>
<dbReference type="STRING" id="154621.RV11_GL002406"/>
<keyword evidence="8" id="KW-1185">Reference proteome</keyword>
<reference evidence="7 8" key="1">
    <citation type="submission" date="2013-02" db="EMBL/GenBank/DDBJ databases">
        <title>The Genome Sequence of Enterococcus phoeniculicola BAA-412.</title>
        <authorList>
            <consortium name="The Broad Institute Genome Sequencing Platform"/>
            <consortium name="The Broad Institute Genome Sequencing Center for Infectious Disease"/>
            <person name="Earl A.M."/>
            <person name="Gilmore M.S."/>
            <person name="Lebreton F."/>
            <person name="Walker B."/>
            <person name="Young S.K."/>
            <person name="Zeng Q."/>
            <person name="Gargeya S."/>
            <person name="Fitzgerald M."/>
            <person name="Haas B."/>
            <person name="Abouelleil A."/>
            <person name="Alvarado L."/>
            <person name="Arachchi H.M."/>
            <person name="Berlin A.M."/>
            <person name="Chapman S.B."/>
            <person name="Dewar J."/>
            <person name="Goldberg J."/>
            <person name="Griggs A."/>
            <person name="Gujja S."/>
            <person name="Hansen M."/>
            <person name="Howarth C."/>
            <person name="Imamovic A."/>
            <person name="Larimer J."/>
            <person name="McCowan C."/>
            <person name="Murphy C."/>
            <person name="Neiman D."/>
            <person name="Pearson M."/>
            <person name="Priest M."/>
            <person name="Roberts A."/>
            <person name="Saif S."/>
            <person name="Shea T."/>
            <person name="Sisk P."/>
            <person name="Sykes S."/>
            <person name="Wortman J."/>
            <person name="Nusbaum C."/>
            <person name="Birren B."/>
        </authorList>
    </citation>
    <scope>NUCLEOTIDE SEQUENCE [LARGE SCALE GENOMIC DNA]</scope>
    <source>
        <strain evidence="7 8">ATCC BAA-412</strain>
    </source>
</reference>
<dbReference type="InterPro" id="IPR051798">
    <property type="entry name" value="Class-II_PLP-Dep_Aminotrans"/>
</dbReference>
<dbReference type="GO" id="GO:0030170">
    <property type="term" value="F:pyridoxal phosphate binding"/>
    <property type="evidence" value="ECO:0007669"/>
    <property type="project" value="InterPro"/>
</dbReference>
<name>R3TSV5_9ENTE</name>
<evidence type="ECO:0000256" key="1">
    <source>
        <dbReference type="ARBA" id="ARBA00001933"/>
    </source>
</evidence>
<dbReference type="Gene3D" id="3.90.1150.10">
    <property type="entry name" value="Aspartate Aminotransferase, domain 1"/>
    <property type="match status" value="1"/>
</dbReference>
<dbReference type="GO" id="GO:0047804">
    <property type="term" value="F:cysteine-S-conjugate beta-lyase activity"/>
    <property type="evidence" value="ECO:0007669"/>
    <property type="project" value="UniProtKB-EC"/>
</dbReference>
<proteinExistence type="inferred from homology"/>
<dbReference type="PATRIC" id="fig|1158610.3.peg.1459"/>
<dbReference type="CDD" id="cd00609">
    <property type="entry name" value="AAT_like"/>
    <property type="match status" value="1"/>
</dbReference>
<dbReference type="EC" id="4.4.1.13" evidence="2"/>
<dbReference type="eggNOG" id="COG1168">
    <property type="taxonomic scope" value="Bacteria"/>
</dbReference>
<dbReference type="PANTHER" id="PTHR43525">
    <property type="entry name" value="PROTEIN MALY"/>
    <property type="match status" value="1"/>
</dbReference>
<dbReference type="InterPro" id="IPR015424">
    <property type="entry name" value="PyrdxlP-dep_Trfase"/>
</dbReference>
<comment type="similarity">
    <text evidence="5">Belongs to the class-II pyridoxal-phosphate-dependent aminotransferase family. MalY/PatB cystathionine beta-lyase subfamily.</text>
</comment>
<dbReference type="RefSeq" id="WP_010768139.1">
    <property type="nucleotide sequence ID" value="NZ_ASWE01000003.1"/>
</dbReference>
<dbReference type="HOGENOM" id="CLU_017584_15_0_9"/>
<dbReference type="Gene3D" id="3.40.640.10">
    <property type="entry name" value="Type I PLP-dependent aspartate aminotransferase-like (Major domain)"/>
    <property type="match status" value="1"/>
</dbReference>